<dbReference type="SUPFAM" id="SSF54637">
    <property type="entry name" value="Thioesterase/thiol ester dehydrase-isomerase"/>
    <property type="match status" value="1"/>
</dbReference>
<dbReference type="InterPro" id="IPR029069">
    <property type="entry name" value="HotDog_dom_sf"/>
</dbReference>
<dbReference type="Pfam" id="PF13279">
    <property type="entry name" value="4HBT_2"/>
    <property type="match status" value="1"/>
</dbReference>
<dbReference type="EMBL" id="JAPNKE010000002">
    <property type="protein sequence ID" value="MCY1009565.1"/>
    <property type="molecule type" value="Genomic_DNA"/>
</dbReference>
<organism evidence="2 3">
    <name type="scientific">Nannocystis pusilla</name>
    <dbReference type="NCBI Taxonomy" id="889268"/>
    <lineage>
        <taxon>Bacteria</taxon>
        <taxon>Pseudomonadati</taxon>
        <taxon>Myxococcota</taxon>
        <taxon>Polyangia</taxon>
        <taxon>Nannocystales</taxon>
        <taxon>Nannocystaceae</taxon>
        <taxon>Nannocystis</taxon>
    </lineage>
</organism>
<dbReference type="Proteomes" id="UP001150924">
    <property type="component" value="Unassembled WGS sequence"/>
</dbReference>
<evidence type="ECO:0000256" key="1">
    <source>
        <dbReference type="SAM" id="MobiDB-lite"/>
    </source>
</evidence>
<comment type="caution">
    <text evidence="2">The sequence shown here is derived from an EMBL/GenBank/DDBJ whole genome shotgun (WGS) entry which is preliminary data.</text>
</comment>
<evidence type="ECO:0000313" key="3">
    <source>
        <dbReference type="Proteomes" id="UP001150924"/>
    </source>
</evidence>
<protein>
    <submittedName>
        <fullName evidence="2">Thioesterase family protein</fullName>
    </submittedName>
</protein>
<evidence type="ECO:0000313" key="2">
    <source>
        <dbReference type="EMBL" id="MCY1009565.1"/>
    </source>
</evidence>
<reference evidence="2" key="1">
    <citation type="submission" date="2022-11" db="EMBL/GenBank/DDBJ databases">
        <title>Minimal conservation of predation-associated metabolite biosynthetic gene clusters underscores biosynthetic potential of Myxococcota including descriptions for ten novel species: Archangium lansinium sp. nov., Myxococcus landrumus sp. nov., Nannocystis bai.</title>
        <authorList>
            <person name="Ahearne A."/>
            <person name="Stevens C."/>
            <person name="Phillips K."/>
        </authorList>
    </citation>
    <scope>NUCLEOTIDE SEQUENCE</scope>
    <source>
        <strain evidence="2">Na p29</strain>
    </source>
</reference>
<keyword evidence="3" id="KW-1185">Reference proteome</keyword>
<gene>
    <name evidence="2" type="ORF">OV079_29170</name>
</gene>
<feature type="compositionally biased region" description="Low complexity" evidence="1">
    <location>
        <begin position="1"/>
        <end position="19"/>
    </location>
</feature>
<accession>A0A9X3J001</accession>
<dbReference type="AlphaFoldDB" id="A0A9X3J001"/>
<dbReference type="Gene3D" id="3.10.129.10">
    <property type="entry name" value="Hotdog Thioesterase"/>
    <property type="match status" value="1"/>
</dbReference>
<feature type="region of interest" description="Disordered" evidence="1">
    <location>
        <begin position="1"/>
        <end position="31"/>
    </location>
</feature>
<sequence>MKRFAGPAAATPAGSARSSPRPPAPSNPLTYPDTVILAARAEDIGDDRFTMRYRIVSERLDRVAAEGEGRIVSFDYDAGAKAPLPPEIRAALLALSS</sequence>
<proteinExistence type="predicted"/>
<name>A0A9X3J001_9BACT</name>